<dbReference type="SUPFAM" id="SSF54862">
    <property type="entry name" value="4Fe-4S ferredoxins"/>
    <property type="match status" value="1"/>
</dbReference>
<dbReference type="GO" id="GO:0050311">
    <property type="term" value="F:sulfite reductase (ferredoxin) activity"/>
    <property type="evidence" value="ECO:0007669"/>
    <property type="project" value="UniProtKB-EC"/>
</dbReference>
<dbReference type="InterPro" id="IPR014261">
    <property type="entry name" value="Sulphite_reductase_C"/>
</dbReference>
<keyword evidence="9" id="KW-0408">Iron</keyword>
<evidence type="ECO:0000256" key="1">
    <source>
        <dbReference type="ARBA" id="ARBA00003247"/>
    </source>
</evidence>
<evidence type="ECO:0000256" key="6">
    <source>
        <dbReference type="ARBA" id="ARBA00022723"/>
    </source>
</evidence>
<comment type="catalytic activity">
    <reaction evidence="11">
        <text>hydrogen sulfide + 6 oxidized [2Fe-2S]-[ferredoxin] + 3 H2O = sulfite + 6 reduced [2Fe-2S]-[ferredoxin] + 7 H(+)</text>
        <dbReference type="Rhea" id="RHEA:23132"/>
        <dbReference type="Rhea" id="RHEA-COMP:10000"/>
        <dbReference type="Rhea" id="RHEA-COMP:10001"/>
        <dbReference type="ChEBI" id="CHEBI:15377"/>
        <dbReference type="ChEBI" id="CHEBI:15378"/>
        <dbReference type="ChEBI" id="CHEBI:17359"/>
        <dbReference type="ChEBI" id="CHEBI:29919"/>
        <dbReference type="ChEBI" id="CHEBI:33737"/>
        <dbReference type="ChEBI" id="CHEBI:33738"/>
        <dbReference type="EC" id="1.8.7.1"/>
    </reaction>
</comment>
<keyword evidence="8 13" id="KW-0560">Oxidoreductase</keyword>
<protein>
    <recommendedName>
        <fullName evidence="3">assimilatory sulfite reductase (ferredoxin)</fullName>
        <ecNumber evidence="3">1.8.7.1</ecNumber>
    </recommendedName>
</protein>
<dbReference type="InterPro" id="IPR005117">
    <property type="entry name" value="NiRdtase/SiRdtase_haem-b_fer"/>
</dbReference>
<dbReference type="InterPro" id="IPR006066">
    <property type="entry name" value="NO2/SO3_Rdtase_FeS/sirohaem_BS"/>
</dbReference>
<dbReference type="Gene3D" id="3.30.413.10">
    <property type="entry name" value="Sulfite Reductase Hemoprotein, domain 1"/>
    <property type="match status" value="1"/>
</dbReference>
<feature type="domain" description="4Fe-4S ferredoxin-type" evidence="12">
    <location>
        <begin position="165"/>
        <end position="194"/>
    </location>
</feature>
<evidence type="ECO:0000256" key="11">
    <source>
        <dbReference type="ARBA" id="ARBA00049518"/>
    </source>
</evidence>
<evidence type="ECO:0000313" key="14">
    <source>
        <dbReference type="Proteomes" id="UP000016638"/>
    </source>
</evidence>
<evidence type="ECO:0000256" key="9">
    <source>
        <dbReference type="ARBA" id="ARBA00023004"/>
    </source>
</evidence>
<organism evidence="13 14">
    <name type="scientific">Olsenella profusa F0195</name>
    <dbReference type="NCBI Taxonomy" id="1125712"/>
    <lineage>
        <taxon>Bacteria</taxon>
        <taxon>Bacillati</taxon>
        <taxon>Actinomycetota</taxon>
        <taxon>Coriobacteriia</taxon>
        <taxon>Coriobacteriales</taxon>
        <taxon>Atopobiaceae</taxon>
        <taxon>Olsenella</taxon>
    </lineage>
</organism>
<evidence type="ECO:0000256" key="7">
    <source>
        <dbReference type="ARBA" id="ARBA00022784"/>
    </source>
</evidence>
<dbReference type="Pfam" id="PF03460">
    <property type="entry name" value="NIR_SIR_ferr"/>
    <property type="match status" value="1"/>
</dbReference>
<keyword evidence="10" id="KW-0411">Iron-sulfur</keyword>
<dbReference type="GO" id="GO:0046872">
    <property type="term" value="F:metal ion binding"/>
    <property type="evidence" value="ECO:0007669"/>
    <property type="project" value="UniProtKB-KW"/>
</dbReference>
<dbReference type="SUPFAM" id="SSF56014">
    <property type="entry name" value="Nitrite and sulphite reductase 4Fe-4S domain-like"/>
    <property type="match status" value="1"/>
</dbReference>
<dbReference type="InterPro" id="IPR006067">
    <property type="entry name" value="NO2/SO3_Rdtase_4Fe4S_dom"/>
</dbReference>
<dbReference type="GO" id="GO:0009337">
    <property type="term" value="C:sulfite reductase complex (NADPH)"/>
    <property type="evidence" value="ECO:0007669"/>
    <property type="project" value="TreeGrafter"/>
</dbReference>
<gene>
    <name evidence="13" type="primary">asrC</name>
    <name evidence="13" type="ORF">HMPREF1316_1121</name>
</gene>
<evidence type="ECO:0000256" key="10">
    <source>
        <dbReference type="ARBA" id="ARBA00023014"/>
    </source>
</evidence>
<dbReference type="InterPro" id="IPR045169">
    <property type="entry name" value="NO2/SO3_Rdtase_4Fe4S_prot"/>
</dbReference>
<dbReference type="InterPro" id="IPR036136">
    <property type="entry name" value="Nit/Sulf_reduc_fer-like_dom_sf"/>
</dbReference>
<dbReference type="PROSITE" id="PS51379">
    <property type="entry name" value="4FE4S_FER_2"/>
    <property type="match status" value="2"/>
</dbReference>
<dbReference type="PROSITE" id="PS00198">
    <property type="entry name" value="4FE4S_FER_1"/>
    <property type="match status" value="1"/>
</dbReference>
<dbReference type="eggNOG" id="COG2221">
    <property type="taxonomic scope" value="Bacteria"/>
</dbReference>
<dbReference type="GO" id="GO:0051539">
    <property type="term" value="F:4 iron, 4 sulfur cluster binding"/>
    <property type="evidence" value="ECO:0007669"/>
    <property type="project" value="UniProtKB-KW"/>
</dbReference>
<dbReference type="InterPro" id="IPR017900">
    <property type="entry name" value="4Fe4S_Fe_S_CS"/>
</dbReference>
<dbReference type="PATRIC" id="fig|1125712.3.peg.172"/>
<dbReference type="NCBIfam" id="TIGR02912">
    <property type="entry name" value="sulfite_red_C"/>
    <property type="match status" value="1"/>
</dbReference>
<comment type="caution">
    <text evidence="13">The sequence shown here is derived from an EMBL/GenBank/DDBJ whole genome shotgun (WGS) entry which is preliminary data.</text>
</comment>
<dbReference type="Proteomes" id="UP000016638">
    <property type="component" value="Unassembled WGS sequence"/>
</dbReference>
<dbReference type="Pfam" id="PF01077">
    <property type="entry name" value="NIR_SIR"/>
    <property type="match status" value="1"/>
</dbReference>
<sequence length="329" mass="37234">MTMDVNVKRLKRNAFRQSKVRGETASRVRVPGGLVSARSMARIVGIAEEFGNGEIFLTNRQGVEIPGIRLEDMPQVNARLKAIIEDTRINQEDTDHGYLASGTRNVVACPGKRLCPFGCYDTTAFARRMDQAIFPNNRHVKVAFTGCSNDCAHVALNDFGIIGMTEPQYDPTRCIGCGQCVDWCRRRSVSALKLVGGKVVRSEDRCIGCGVCVVYCPTRAWTRSREHYFRVKILGRTGKQNPRLAEDWLRWADEDSIVRIVQNTYAFIEEHIDPHAPEGKEHIGYIVDRVGFDEFVRYALDGVELGEKCQRASHVYWGGKRYDRDNDLR</sequence>
<comment type="similarity">
    <text evidence="2">Belongs to the nitrite and sulfite reductase 4Fe-4S domain family.</text>
</comment>
<dbReference type="PRINTS" id="PR00397">
    <property type="entry name" value="SIROHAEM"/>
</dbReference>
<proteinExistence type="inferred from homology"/>
<keyword evidence="7" id="KW-0883">Thioether bond</keyword>
<reference evidence="13 14" key="1">
    <citation type="submission" date="2013-08" db="EMBL/GenBank/DDBJ databases">
        <authorList>
            <person name="Durkin A.S."/>
            <person name="Haft D.R."/>
            <person name="McCorrison J."/>
            <person name="Torralba M."/>
            <person name="Gillis M."/>
            <person name="Haft D.H."/>
            <person name="Methe B."/>
            <person name="Sutton G."/>
            <person name="Nelson K.E."/>
        </authorList>
    </citation>
    <scope>NUCLEOTIDE SEQUENCE [LARGE SCALE GENOMIC DNA]</scope>
    <source>
        <strain evidence="13 14">F0195</strain>
    </source>
</reference>
<dbReference type="AlphaFoldDB" id="U2V5L8"/>
<evidence type="ECO:0000256" key="2">
    <source>
        <dbReference type="ARBA" id="ARBA00010429"/>
    </source>
</evidence>
<dbReference type="Gene3D" id="3.30.70.20">
    <property type="match status" value="1"/>
</dbReference>
<dbReference type="PROSITE" id="PS00365">
    <property type="entry name" value="NIR_SIR"/>
    <property type="match status" value="1"/>
</dbReference>
<dbReference type="PANTHER" id="PTHR11493">
    <property type="entry name" value="SULFITE REDUCTASE [NADPH] SUBUNIT BETA-RELATED"/>
    <property type="match status" value="1"/>
</dbReference>
<dbReference type="STRING" id="1125712.HMPREF1316_1121"/>
<name>U2V5L8_9ACTN</name>
<keyword evidence="5" id="KW-0349">Heme</keyword>
<evidence type="ECO:0000259" key="12">
    <source>
        <dbReference type="PROSITE" id="PS51379"/>
    </source>
</evidence>
<dbReference type="Pfam" id="PF00037">
    <property type="entry name" value="Fer4"/>
    <property type="match status" value="1"/>
</dbReference>
<dbReference type="EC" id="1.8.7.1" evidence="3"/>
<evidence type="ECO:0000256" key="5">
    <source>
        <dbReference type="ARBA" id="ARBA00022617"/>
    </source>
</evidence>
<dbReference type="GO" id="GO:0020037">
    <property type="term" value="F:heme binding"/>
    <property type="evidence" value="ECO:0007669"/>
    <property type="project" value="InterPro"/>
</dbReference>
<dbReference type="InterPro" id="IPR017896">
    <property type="entry name" value="4Fe4S_Fe-S-bd"/>
</dbReference>
<dbReference type="SUPFAM" id="SSF55124">
    <property type="entry name" value="Nitrite/Sulfite reductase N-terminal domain-like"/>
    <property type="match status" value="1"/>
</dbReference>
<evidence type="ECO:0000256" key="3">
    <source>
        <dbReference type="ARBA" id="ARBA00012353"/>
    </source>
</evidence>
<keyword evidence="14" id="KW-1185">Reference proteome</keyword>
<comment type="function">
    <text evidence="1">Catalyzes the reduction of sulfite to sulfide, a step in the biosynthesis of sulfur-containing amino acids and cofactors.</text>
</comment>
<dbReference type="EMBL" id="AWEZ01000006">
    <property type="protein sequence ID" value="ERL10642.1"/>
    <property type="molecule type" value="Genomic_DNA"/>
</dbReference>
<feature type="domain" description="4Fe-4S ferredoxin-type" evidence="12">
    <location>
        <begin position="197"/>
        <end position="226"/>
    </location>
</feature>
<dbReference type="GO" id="GO:0000103">
    <property type="term" value="P:sulfate assimilation"/>
    <property type="evidence" value="ECO:0007669"/>
    <property type="project" value="TreeGrafter"/>
</dbReference>
<keyword evidence="6" id="KW-0479">Metal-binding</keyword>
<keyword evidence="4" id="KW-0004">4Fe-4S</keyword>
<dbReference type="Gene3D" id="3.90.480.10">
    <property type="entry name" value="Sulfite Reductase Hemoprotein,Domain 2"/>
    <property type="match status" value="1"/>
</dbReference>
<dbReference type="PANTHER" id="PTHR11493:SF54">
    <property type="entry name" value="ANAEROBIC SULFITE REDUCTASE SUBUNIT C"/>
    <property type="match status" value="1"/>
</dbReference>
<evidence type="ECO:0000313" key="13">
    <source>
        <dbReference type="EMBL" id="ERL10642.1"/>
    </source>
</evidence>
<dbReference type="InterPro" id="IPR045854">
    <property type="entry name" value="NO2/SO3_Rdtase_4Fe4S_sf"/>
</dbReference>
<dbReference type="GO" id="GO:0016002">
    <property type="term" value="F:sulfite reductase activity"/>
    <property type="evidence" value="ECO:0007669"/>
    <property type="project" value="TreeGrafter"/>
</dbReference>
<evidence type="ECO:0000256" key="4">
    <source>
        <dbReference type="ARBA" id="ARBA00022485"/>
    </source>
</evidence>
<evidence type="ECO:0000256" key="8">
    <source>
        <dbReference type="ARBA" id="ARBA00023002"/>
    </source>
</evidence>
<accession>U2V5L8</accession>